<proteinExistence type="predicted"/>
<feature type="compositionally biased region" description="Polar residues" evidence="2">
    <location>
        <begin position="374"/>
        <end position="388"/>
    </location>
</feature>
<feature type="compositionally biased region" description="Polar residues" evidence="2">
    <location>
        <begin position="409"/>
        <end position="422"/>
    </location>
</feature>
<keyword evidence="4" id="KW-1185">Reference proteome</keyword>
<accession>A0ABX0E2M6</accession>
<comment type="caution">
    <text evidence="3">The sequence shown here is derived from an EMBL/GenBank/DDBJ whole genome shotgun (WGS) entry which is preliminary data.</text>
</comment>
<evidence type="ECO:0000313" key="3">
    <source>
        <dbReference type="EMBL" id="NGO48462.1"/>
    </source>
</evidence>
<dbReference type="RefSeq" id="WP_165344949.1">
    <property type="nucleotide sequence ID" value="NZ_JAAKZX010000259.1"/>
</dbReference>
<dbReference type="Proteomes" id="UP001518140">
    <property type="component" value="Unassembled WGS sequence"/>
</dbReference>
<evidence type="ECO:0000256" key="1">
    <source>
        <dbReference type="SAM" id="Coils"/>
    </source>
</evidence>
<feature type="coiled-coil region" evidence="1">
    <location>
        <begin position="300"/>
        <end position="327"/>
    </location>
</feature>
<organism evidence="3 4">
    <name type="scientific">Streptomyces ureilyticus</name>
    <dbReference type="NCBI Taxonomy" id="1775131"/>
    <lineage>
        <taxon>Bacteria</taxon>
        <taxon>Bacillati</taxon>
        <taxon>Actinomycetota</taxon>
        <taxon>Actinomycetes</taxon>
        <taxon>Kitasatosporales</taxon>
        <taxon>Streptomycetaceae</taxon>
        <taxon>Streptomyces</taxon>
    </lineage>
</organism>
<gene>
    <name evidence="3" type="ORF">G6048_42430</name>
</gene>
<reference evidence="3 4" key="1">
    <citation type="submission" date="2020-02" db="EMBL/GenBank/DDBJ databases">
        <title>Whole-genome analyses of novel actinobacteria.</title>
        <authorList>
            <person name="Sahin N."/>
            <person name="Tokatli A."/>
        </authorList>
    </citation>
    <scope>NUCLEOTIDE SEQUENCE [LARGE SCALE GENOMIC DNA]</scope>
    <source>
        <strain evidence="3 4">YC419</strain>
    </source>
</reference>
<sequence>MQQLIDLDERAARSRERRRRLQDGLRRLWRLMRSALGGRSASSAGGRETDGFGQTEARPEPRPAVERTAPDPATMGEQRAQADTWKPVSRRMGRLEERVRELPHLAREAFEDAVLKRLRTDDNLRQQFDAHPEKFPTVAKYASNAQTREIFDAAAKEMQFDTPSQAERATALEAERRTALGQALGSVGPEQLAEAERAAWAQEAERRTALGQVLGSVGPEQLAEAERAAWAQEAERRTALGQVLGSVGPEPQAETVAERFVRSAQQADEASQVRTEGDRVEAGFTVSLAGGSETDHLAAAKSISGELDRATEALAEIERRMSKAAGVDPIPARLGAPGAPEATQESSFQFSPSIRNLDGITNYAPHFAEGNLRMANSSDTPVSPSSAAPHSLLGAQGMELVGLEVRATYRSTDTNDTPSKGSDLSRPAVQQPGNPQRGKGPGPGR</sequence>
<feature type="compositionally biased region" description="Basic and acidic residues" evidence="2">
    <location>
        <begin position="57"/>
        <end position="69"/>
    </location>
</feature>
<feature type="region of interest" description="Disordered" evidence="2">
    <location>
        <begin position="374"/>
        <end position="445"/>
    </location>
</feature>
<name>A0ABX0E2M6_9ACTN</name>
<feature type="region of interest" description="Disordered" evidence="2">
    <location>
        <begin position="1"/>
        <end position="20"/>
    </location>
</feature>
<feature type="region of interest" description="Disordered" evidence="2">
    <location>
        <begin position="36"/>
        <end position="89"/>
    </location>
</feature>
<keyword evidence="1" id="KW-0175">Coiled coil</keyword>
<evidence type="ECO:0000313" key="4">
    <source>
        <dbReference type="Proteomes" id="UP001518140"/>
    </source>
</evidence>
<evidence type="ECO:0000256" key="2">
    <source>
        <dbReference type="SAM" id="MobiDB-lite"/>
    </source>
</evidence>
<protein>
    <submittedName>
        <fullName evidence="3">Uncharacterized protein</fullName>
    </submittedName>
</protein>
<dbReference type="EMBL" id="JAAKZX010000259">
    <property type="protein sequence ID" value="NGO48462.1"/>
    <property type="molecule type" value="Genomic_DNA"/>
</dbReference>
<feature type="compositionally biased region" description="Low complexity" evidence="2">
    <location>
        <begin position="36"/>
        <end position="46"/>
    </location>
</feature>